<dbReference type="InterPro" id="IPR051604">
    <property type="entry name" value="Ergot_Alk_Oxidoreductase"/>
</dbReference>
<dbReference type="EMBL" id="PJMY01000003">
    <property type="protein sequence ID" value="PKV95219.1"/>
    <property type="molecule type" value="Genomic_DNA"/>
</dbReference>
<comment type="caution">
    <text evidence="3">The sequence shown here is derived from an EMBL/GenBank/DDBJ whole genome shotgun (WGS) entry which is preliminary data.</text>
</comment>
<dbReference type="AlphaFoldDB" id="A0A2N3WMX5"/>
<dbReference type="RefSeq" id="WP_101438385.1">
    <property type="nucleotide sequence ID" value="NZ_JACJHR010000083.1"/>
</dbReference>
<dbReference type="PANTHER" id="PTHR43162">
    <property type="match status" value="1"/>
</dbReference>
<proteinExistence type="predicted"/>
<dbReference type="CDD" id="cd05269">
    <property type="entry name" value="TMR_SDR_a"/>
    <property type="match status" value="1"/>
</dbReference>
<feature type="domain" description="NmrA-like" evidence="1">
    <location>
        <begin position="2"/>
        <end position="222"/>
    </location>
</feature>
<dbReference type="Proteomes" id="UP000550260">
    <property type="component" value="Unassembled WGS sequence"/>
</dbReference>
<gene>
    <name evidence="3" type="ORF">ATK30_6124</name>
    <name evidence="2" type="ORF">H5411_37690</name>
</gene>
<dbReference type="OrthoDB" id="4457504at2"/>
<evidence type="ECO:0000313" key="2">
    <source>
        <dbReference type="EMBL" id="MBB2504861.1"/>
    </source>
</evidence>
<dbReference type="Pfam" id="PF05368">
    <property type="entry name" value="NmrA"/>
    <property type="match status" value="1"/>
</dbReference>
<name>A0A2N3WMX5_9PSEU</name>
<reference evidence="3 4" key="1">
    <citation type="submission" date="2017-12" db="EMBL/GenBank/DDBJ databases">
        <title>Sequencing the genomes of 1000 Actinobacteria strains.</title>
        <authorList>
            <person name="Klenk H.-P."/>
        </authorList>
    </citation>
    <scope>NUCLEOTIDE SEQUENCE [LARGE SCALE GENOMIC DNA]</scope>
    <source>
        <strain evidence="3 4">DSM 45165</strain>
    </source>
</reference>
<dbReference type="Gene3D" id="3.90.25.10">
    <property type="entry name" value="UDP-galactose 4-epimerase, domain 1"/>
    <property type="match status" value="1"/>
</dbReference>
<dbReference type="InterPro" id="IPR008030">
    <property type="entry name" value="NmrA-like"/>
</dbReference>
<dbReference type="SUPFAM" id="SSF51735">
    <property type="entry name" value="NAD(P)-binding Rossmann-fold domains"/>
    <property type="match status" value="1"/>
</dbReference>
<accession>A0A8E1W6Q0</accession>
<dbReference type="Proteomes" id="UP000233750">
    <property type="component" value="Unassembled WGS sequence"/>
</dbReference>
<dbReference type="Gene3D" id="3.40.50.720">
    <property type="entry name" value="NAD(P)-binding Rossmann-like Domain"/>
    <property type="match status" value="1"/>
</dbReference>
<reference evidence="2 5" key="2">
    <citation type="submission" date="2020-08" db="EMBL/GenBank/DDBJ databases">
        <title>Amycolatopsis echigonensis JCM 21831.</title>
        <authorList>
            <person name="Tedsree N."/>
            <person name="Kuncharoen N."/>
            <person name="Likhitwitayawuid K."/>
            <person name="Tanasupawat S."/>
        </authorList>
    </citation>
    <scope>NUCLEOTIDE SEQUENCE [LARGE SCALE GENOMIC DNA]</scope>
    <source>
        <strain evidence="2 5">JCM 21831</strain>
    </source>
</reference>
<organism evidence="3 4">
    <name type="scientific">Amycolatopsis echigonensis</name>
    <dbReference type="NCBI Taxonomy" id="2576905"/>
    <lineage>
        <taxon>Bacteria</taxon>
        <taxon>Bacillati</taxon>
        <taxon>Actinomycetota</taxon>
        <taxon>Actinomycetes</taxon>
        <taxon>Pseudonocardiales</taxon>
        <taxon>Pseudonocardiaceae</taxon>
        <taxon>Amycolatopsis</taxon>
    </lineage>
</organism>
<accession>A0A2N3WMX5</accession>
<keyword evidence="4" id="KW-1185">Reference proteome</keyword>
<evidence type="ECO:0000313" key="3">
    <source>
        <dbReference type="EMBL" id="PKV95219.1"/>
    </source>
</evidence>
<evidence type="ECO:0000313" key="4">
    <source>
        <dbReference type="Proteomes" id="UP000233750"/>
    </source>
</evidence>
<sequence>MDTVLVTGATGTVGSALIPALQARGSTVRAMTRGRPLDGVETVVADLRDPASIAVALKGVDAVFLNSPSAPDAAELQIQFANLARDAGVGRLVLLSQYAARADSPVRFLRWHAEVEAHVEKLGLDHTVLRPNLYLQALLNFSATIAQGFLAAPIGDAPVSAIDTRDISAAAAAVLTTTGHSGRTYTLTGPRAVTHAQIAEALSSATGREIVFRDAPADQFAAALTGLLPSWQISGLVEDYAHYSRGEAAEVHDSVADLTGRPARDLTDFAHDYAAAFAAF</sequence>
<protein>
    <submittedName>
        <fullName evidence="2">SDR family oxidoreductase</fullName>
    </submittedName>
    <submittedName>
        <fullName evidence="3">Uncharacterized protein YbjT (DUF2867 family)</fullName>
    </submittedName>
</protein>
<evidence type="ECO:0000313" key="5">
    <source>
        <dbReference type="Proteomes" id="UP000550260"/>
    </source>
</evidence>
<evidence type="ECO:0000259" key="1">
    <source>
        <dbReference type="Pfam" id="PF05368"/>
    </source>
</evidence>
<dbReference type="InterPro" id="IPR036291">
    <property type="entry name" value="NAD(P)-bd_dom_sf"/>
</dbReference>
<dbReference type="PANTHER" id="PTHR43162:SF1">
    <property type="entry name" value="PRESTALK A DIFFERENTIATION PROTEIN A"/>
    <property type="match status" value="1"/>
</dbReference>
<dbReference type="EMBL" id="JACJHR010000083">
    <property type="protein sequence ID" value="MBB2504861.1"/>
    <property type="molecule type" value="Genomic_DNA"/>
</dbReference>